<evidence type="ECO:0000313" key="1">
    <source>
        <dbReference type="EMBL" id="KAJ6328286.1"/>
    </source>
</evidence>
<reference evidence="1" key="2">
    <citation type="journal article" date="2023" name="Int. J. Mol. Sci.">
        <title>De Novo Assembly and Annotation of 11 Diverse Shrub Willow (Salix) Genomes Reveals Novel Gene Organization in Sex-Linked Regions.</title>
        <authorList>
            <person name="Hyden B."/>
            <person name="Feng K."/>
            <person name="Yates T.B."/>
            <person name="Jawdy S."/>
            <person name="Cereghino C."/>
            <person name="Smart L.B."/>
            <person name="Muchero W."/>
        </authorList>
    </citation>
    <scope>NUCLEOTIDE SEQUENCE</scope>
    <source>
        <tissue evidence="1">Shoot tip</tissue>
    </source>
</reference>
<gene>
    <name evidence="1" type="ORF">OIU77_010056</name>
</gene>
<name>A0ABQ9A6Z3_9ROSI</name>
<dbReference type="EMBL" id="JAPFFI010000022">
    <property type="protein sequence ID" value="KAJ6328286.1"/>
    <property type="molecule type" value="Genomic_DNA"/>
</dbReference>
<protein>
    <submittedName>
        <fullName evidence="1">Uncharacterized protein</fullName>
    </submittedName>
</protein>
<accession>A0ABQ9A6Z3</accession>
<evidence type="ECO:0000313" key="2">
    <source>
        <dbReference type="Proteomes" id="UP001141253"/>
    </source>
</evidence>
<proteinExistence type="predicted"/>
<comment type="caution">
    <text evidence="1">The sequence shown here is derived from an EMBL/GenBank/DDBJ whole genome shotgun (WGS) entry which is preliminary data.</text>
</comment>
<reference evidence="1" key="1">
    <citation type="submission" date="2022-10" db="EMBL/GenBank/DDBJ databases">
        <authorList>
            <person name="Hyden B.L."/>
            <person name="Feng K."/>
            <person name="Yates T."/>
            <person name="Jawdy S."/>
            <person name="Smart L.B."/>
            <person name="Muchero W."/>
        </authorList>
    </citation>
    <scope>NUCLEOTIDE SEQUENCE</scope>
    <source>
        <tissue evidence="1">Shoot tip</tissue>
    </source>
</reference>
<organism evidence="1 2">
    <name type="scientific">Salix suchowensis</name>
    <dbReference type="NCBI Taxonomy" id="1278906"/>
    <lineage>
        <taxon>Eukaryota</taxon>
        <taxon>Viridiplantae</taxon>
        <taxon>Streptophyta</taxon>
        <taxon>Embryophyta</taxon>
        <taxon>Tracheophyta</taxon>
        <taxon>Spermatophyta</taxon>
        <taxon>Magnoliopsida</taxon>
        <taxon>eudicotyledons</taxon>
        <taxon>Gunneridae</taxon>
        <taxon>Pentapetalae</taxon>
        <taxon>rosids</taxon>
        <taxon>fabids</taxon>
        <taxon>Malpighiales</taxon>
        <taxon>Salicaceae</taxon>
        <taxon>Saliceae</taxon>
        <taxon>Salix</taxon>
    </lineage>
</organism>
<dbReference type="Proteomes" id="UP001141253">
    <property type="component" value="Chromosome 14"/>
</dbReference>
<sequence>MELITGARHRVLIRPRAEPRKNATPVAGTTGCSMFWPLGGLGVDLRESLCPSHEVERAHTFMIAARSWNDWMFYVSAVRRPGLKRVIVSIT</sequence>
<keyword evidence="2" id="KW-1185">Reference proteome</keyword>